<comment type="similarity">
    <text evidence="1">Belongs to the leucine-binding protein family.</text>
</comment>
<evidence type="ECO:0000256" key="5">
    <source>
        <dbReference type="SAM" id="SignalP"/>
    </source>
</evidence>
<dbReference type="RefSeq" id="WP_157341797.1">
    <property type="nucleotide sequence ID" value="NZ_CP176492.1"/>
</dbReference>
<evidence type="ECO:0000256" key="4">
    <source>
        <dbReference type="ARBA" id="ARBA00022970"/>
    </source>
</evidence>
<dbReference type="InterPro" id="IPR000709">
    <property type="entry name" value="Leu_Ile_Val-bd"/>
</dbReference>
<evidence type="ECO:0000256" key="3">
    <source>
        <dbReference type="ARBA" id="ARBA00022729"/>
    </source>
</evidence>
<dbReference type="AlphaFoldDB" id="A0A844SMQ3"/>
<organism evidence="7 8">
    <name type="scientific">Bradyrhizobium pachyrhizi</name>
    <dbReference type="NCBI Taxonomy" id="280333"/>
    <lineage>
        <taxon>Bacteria</taxon>
        <taxon>Pseudomonadati</taxon>
        <taxon>Pseudomonadota</taxon>
        <taxon>Alphaproteobacteria</taxon>
        <taxon>Hyphomicrobiales</taxon>
        <taxon>Nitrobacteraceae</taxon>
        <taxon>Bradyrhizobium</taxon>
    </lineage>
</organism>
<dbReference type="PANTHER" id="PTHR30483:SF38">
    <property type="entry name" value="BLR7848 PROTEIN"/>
    <property type="match status" value="1"/>
</dbReference>
<keyword evidence="2" id="KW-0813">Transport</keyword>
<comment type="caution">
    <text evidence="7">The sequence shown here is derived from an EMBL/GenBank/DDBJ whole genome shotgun (WGS) entry which is preliminary data.</text>
</comment>
<keyword evidence="3 5" id="KW-0732">Signal</keyword>
<dbReference type="Gene3D" id="3.40.50.2300">
    <property type="match status" value="2"/>
</dbReference>
<evidence type="ECO:0000313" key="8">
    <source>
        <dbReference type="Proteomes" id="UP000436468"/>
    </source>
</evidence>
<feature type="chain" id="PRO_5032785584" evidence="5">
    <location>
        <begin position="28"/>
        <end position="388"/>
    </location>
</feature>
<feature type="domain" description="Leucine-binding protein" evidence="6">
    <location>
        <begin position="30"/>
        <end position="377"/>
    </location>
</feature>
<dbReference type="PRINTS" id="PR00337">
    <property type="entry name" value="LEUILEVALBP"/>
</dbReference>
<dbReference type="PANTHER" id="PTHR30483">
    <property type="entry name" value="LEUCINE-SPECIFIC-BINDING PROTEIN"/>
    <property type="match status" value="1"/>
</dbReference>
<dbReference type="Proteomes" id="UP000436468">
    <property type="component" value="Unassembled WGS sequence"/>
</dbReference>
<sequence>MSAIWKSLRLTFSVAASALLLAQPGHAEQPIKIGAVLSVTGPASFLGEPQKRTIEMLTQQVNAGGGIGGRKIELVVYDDGGDANAARTFASRLIDEDKVVAMVGGSTTGTTMAMLPAFEEAEIPFMSMAGALQVVQPVRKWVFKTPQTDTMACEKIFEDIKARGFSSIAVVFGTDGFGRSMRDQCVSVAPKYNIRIVHEESFGPKDSDMTPQLTNVRGKKDVQAIVVPGIGQTPAILARNYRQLGMTLPLYVSHGVASREFIDLSAGGAEGARLPVPALLVGSSLASSDPQRAPVLAYTQAYEKAANQPVSAFGGFMHDGFQMVVEAIRRSGSSEPARIRDALEATKGFVGVNGIYSMTARDHMGLDLTGFRMVEIKNGNWSPIVAGN</sequence>
<keyword evidence="8" id="KW-1185">Reference proteome</keyword>
<protein>
    <submittedName>
        <fullName evidence="7">ABC transporter substrate-binding protein</fullName>
    </submittedName>
</protein>
<accession>A0A844SMQ3</accession>
<evidence type="ECO:0000256" key="2">
    <source>
        <dbReference type="ARBA" id="ARBA00022448"/>
    </source>
</evidence>
<dbReference type="InterPro" id="IPR051010">
    <property type="entry name" value="BCAA_transport"/>
</dbReference>
<dbReference type="CDD" id="cd06333">
    <property type="entry name" value="PBP1_ABC_RPA1789-like"/>
    <property type="match status" value="1"/>
</dbReference>
<dbReference type="GO" id="GO:0006865">
    <property type="term" value="P:amino acid transport"/>
    <property type="evidence" value="ECO:0007669"/>
    <property type="project" value="UniProtKB-KW"/>
</dbReference>
<dbReference type="EMBL" id="WQNF01000003">
    <property type="protein sequence ID" value="MVT64692.1"/>
    <property type="molecule type" value="Genomic_DNA"/>
</dbReference>
<feature type="signal peptide" evidence="5">
    <location>
        <begin position="1"/>
        <end position="27"/>
    </location>
</feature>
<name>A0A844SMQ3_9BRAD</name>
<dbReference type="Pfam" id="PF13458">
    <property type="entry name" value="Peripla_BP_6"/>
    <property type="match status" value="1"/>
</dbReference>
<dbReference type="InterPro" id="IPR028082">
    <property type="entry name" value="Peripla_BP_I"/>
</dbReference>
<evidence type="ECO:0000256" key="1">
    <source>
        <dbReference type="ARBA" id="ARBA00010062"/>
    </source>
</evidence>
<proteinExistence type="inferred from homology"/>
<dbReference type="SUPFAM" id="SSF53822">
    <property type="entry name" value="Periplasmic binding protein-like I"/>
    <property type="match status" value="1"/>
</dbReference>
<evidence type="ECO:0000259" key="6">
    <source>
        <dbReference type="Pfam" id="PF13458"/>
    </source>
</evidence>
<dbReference type="InterPro" id="IPR028081">
    <property type="entry name" value="Leu-bd"/>
</dbReference>
<gene>
    <name evidence="7" type="ORF">GPL21_06140</name>
</gene>
<keyword evidence="4" id="KW-0029">Amino-acid transport</keyword>
<reference evidence="7 8" key="1">
    <citation type="submission" date="2019-12" db="EMBL/GenBank/DDBJ databases">
        <title>Draft genome sequences Bradyrhizobium cajani AMBPC1010, Bradyrhizobium pachyrhizi AMBPC1040 and Bradyrhizobium yuanmingense ALSPC3051, three plant growth promoting strains isolated from nodules of Cajanus cajan L. in Dominican Republic.</title>
        <authorList>
            <person name="Flores-Felix J.D."/>
            <person name="Araujo J."/>
            <person name="Diaz-Alcantara C."/>
            <person name="Gonzalez-Andres F."/>
            <person name="Velazquez E."/>
        </authorList>
    </citation>
    <scope>NUCLEOTIDE SEQUENCE [LARGE SCALE GENOMIC DNA]</scope>
    <source>
        <strain evidence="7 8">1040</strain>
    </source>
</reference>
<evidence type="ECO:0000313" key="7">
    <source>
        <dbReference type="EMBL" id="MVT64692.1"/>
    </source>
</evidence>